<dbReference type="Proteomes" id="UP000623129">
    <property type="component" value="Unassembled WGS sequence"/>
</dbReference>
<feature type="transmembrane region" description="Helical" evidence="6">
    <location>
        <begin position="40"/>
        <end position="57"/>
    </location>
</feature>
<sequence length="80" mass="9503">MEVTIRRWWIYHHYCAMVMALMSLTWEIKGQPDCAMKHKGVQLFLGWAIMQGFAMLLQNRYQRQRLYTGIALGKVLIYPP</sequence>
<evidence type="ECO:0000256" key="2">
    <source>
        <dbReference type="ARBA" id="ARBA00009700"/>
    </source>
</evidence>
<feature type="transmembrane region" description="Helical" evidence="6">
    <location>
        <begin position="9"/>
        <end position="28"/>
    </location>
</feature>
<evidence type="ECO:0000313" key="8">
    <source>
        <dbReference type="Proteomes" id="UP000623129"/>
    </source>
</evidence>
<dbReference type="OrthoDB" id="2015098at2759"/>
<evidence type="ECO:0000256" key="6">
    <source>
        <dbReference type="SAM" id="Phobius"/>
    </source>
</evidence>
<evidence type="ECO:0000256" key="5">
    <source>
        <dbReference type="ARBA" id="ARBA00023136"/>
    </source>
</evidence>
<comment type="similarity">
    <text evidence="2">Belongs to the TMEM120 family.</text>
</comment>
<reference evidence="7" key="1">
    <citation type="submission" date="2020-01" db="EMBL/GenBank/DDBJ databases">
        <title>Genome sequence of Kobresia littledalei, the first chromosome-level genome in the family Cyperaceae.</title>
        <authorList>
            <person name="Qu G."/>
        </authorList>
    </citation>
    <scope>NUCLEOTIDE SEQUENCE</scope>
    <source>
        <strain evidence="7">C.B.Clarke</strain>
        <tissue evidence="7">Leaf</tissue>
    </source>
</reference>
<dbReference type="Pfam" id="PF07851">
    <property type="entry name" value="TMEM120A-B"/>
    <property type="match status" value="1"/>
</dbReference>
<keyword evidence="5 6" id="KW-0472">Membrane</keyword>
<dbReference type="EMBL" id="SWLB01000002">
    <property type="protein sequence ID" value="KAF3340718.1"/>
    <property type="molecule type" value="Genomic_DNA"/>
</dbReference>
<dbReference type="InterPro" id="IPR012926">
    <property type="entry name" value="TMEM120A/B"/>
</dbReference>
<protein>
    <submittedName>
        <fullName evidence="7">Transmembrane protein 120A</fullName>
    </submittedName>
</protein>
<comment type="subcellular location">
    <subcellularLocation>
        <location evidence="1">Membrane</location>
        <topology evidence="1">Multi-pass membrane protein</topology>
    </subcellularLocation>
</comment>
<name>A0A833RU13_9POAL</name>
<proteinExistence type="inferred from homology"/>
<dbReference type="GO" id="GO:0016020">
    <property type="term" value="C:membrane"/>
    <property type="evidence" value="ECO:0007669"/>
    <property type="project" value="UniProtKB-SubCell"/>
</dbReference>
<accession>A0A833RU13</accession>
<evidence type="ECO:0000313" key="7">
    <source>
        <dbReference type="EMBL" id="KAF3340718.1"/>
    </source>
</evidence>
<keyword evidence="8" id="KW-1185">Reference proteome</keyword>
<keyword evidence="3 6" id="KW-0812">Transmembrane</keyword>
<gene>
    <name evidence="7" type="ORF">FCM35_KLT09562</name>
</gene>
<organism evidence="7 8">
    <name type="scientific">Carex littledalei</name>
    <dbReference type="NCBI Taxonomy" id="544730"/>
    <lineage>
        <taxon>Eukaryota</taxon>
        <taxon>Viridiplantae</taxon>
        <taxon>Streptophyta</taxon>
        <taxon>Embryophyta</taxon>
        <taxon>Tracheophyta</taxon>
        <taxon>Spermatophyta</taxon>
        <taxon>Magnoliopsida</taxon>
        <taxon>Liliopsida</taxon>
        <taxon>Poales</taxon>
        <taxon>Cyperaceae</taxon>
        <taxon>Cyperoideae</taxon>
        <taxon>Cariceae</taxon>
        <taxon>Carex</taxon>
        <taxon>Carex subgen. Euthyceras</taxon>
    </lineage>
</organism>
<comment type="caution">
    <text evidence="7">The sequence shown here is derived from an EMBL/GenBank/DDBJ whole genome shotgun (WGS) entry which is preliminary data.</text>
</comment>
<evidence type="ECO:0000256" key="3">
    <source>
        <dbReference type="ARBA" id="ARBA00022692"/>
    </source>
</evidence>
<dbReference type="AlphaFoldDB" id="A0A833RU13"/>
<dbReference type="PANTHER" id="PTHR21433">
    <property type="entry name" value="TRANSMEMBRANE PROTEIN INDUCED BY TUMOR NECROSIS FACTOR ALPHA"/>
    <property type="match status" value="1"/>
</dbReference>
<evidence type="ECO:0000256" key="1">
    <source>
        <dbReference type="ARBA" id="ARBA00004141"/>
    </source>
</evidence>
<dbReference type="PANTHER" id="PTHR21433:SF0">
    <property type="entry name" value="TRANSMEMBRANE PROTEIN 120 HOMOLOG"/>
    <property type="match status" value="1"/>
</dbReference>
<evidence type="ECO:0000256" key="4">
    <source>
        <dbReference type="ARBA" id="ARBA00022989"/>
    </source>
</evidence>
<keyword evidence="4 6" id="KW-1133">Transmembrane helix</keyword>